<feature type="transmembrane region" description="Helical" evidence="6">
    <location>
        <begin position="220"/>
        <end position="236"/>
    </location>
</feature>
<feature type="transmembrane region" description="Helical" evidence="6">
    <location>
        <begin position="318"/>
        <end position="344"/>
    </location>
</feature>
<gene>
    <name evidence="7" type="ORF">HMPREF9555_01344</name>
</gene>
<feature type="transmembrane region" description="Helical" evidence="6">
    <location>
        <begin position="243"/>
        <end position="265"/>
    </location>
</feature>
<feature type="transmembrane region" description="Helical" evidence="6">
    <location>
        <begin position="165"/>
        <end position="184"/>
    </location>
</feature>
<feature type="transmembrane region" description="Helical" evidence="6">
    <location>
        <begin position="393"/>
        <end position="414"/>
    </location>
</feature>
<feature type="transmembrane region" description="Helical" evidence="6">
    <location>
        <begin position="67"/>
        <end position="84"/>
    </location>
</feature>
<feature type="transmembrane region" description="Helical" evidence="6">
    <location>
        <begin position="360"/>
        <end position="381"/>
    </location>
</feature>
<dbReference type="InterPro" id="IPR001182">
    <property type="entry name" value="FtsW/RodA"/>
</dbReference>
<evidence type="ECO:0000313" key="7">
    <source>
        <dbReference type="EMBL" id="EFW29534.1"/>
    </source>
</evidence>
<feature type="transmembrane region" description="Helical" evidence="6">
    <location>
        <begin position="90"/>
        <end position="112"/>
    </location>
</feature>
<dbReference type="GO" id="GO:0051301">
    <property type="term" value="P:cell division"/>
    <property type="evidence" value="ECO:0007669"/>
    <property type="project" value="InterPro"/>
</dbReference>
<organism evidence="7 8">
    <name type="scientific">Selenomonas artemidis F0399</name>
    <dbReference type="NCBI Taxonomy" id="749551"/>
    <lineage>
        <taxon>Bacteria</taxon>
        <taxon>Bacillati</taxon>
        <taxon>Bacillota</taxon>
        <taxon>Negativicutes</taxon>
        <taxon>Selenomonadales</taxon>
        <taxon>Selenomonadaceae</taxon>
        <taxon>Selenomonas</taxon>
    </lineage>
</organism>
<evidence type="ECO:0000256" key="4">
    <source>
        <dbReference type="ARBA" id="ARBA00022989"/>
    </source>
</evidence>
<evidence type="ECO:0000256" key="1">
    <source>
        <dbReference type="ARBA" id="ARBA00004141"/>
    </source>
</evidence>
<evidence type="ECO:0000256" key="3">
    <source>
        <dbReference type="ARBA" id="ARBA00022960"/>
    </source>
</evidence>
<dbReference type="PANTHER" id="PTHR30474">
    <property type="entry name" value="CELL CYCLE PROTEIN"/>
    <property type="match status" value="1"/>
</dbReference>
<accession>E7N2X3</accession>
<dbReference type="GO" id="GO:0032153">
    <property type="term" value="C:cell division site"/>
    <property type="evidence" value="ECO:0007669"/>
    <property type="project" value="TreeGrafter"/>
</dbReference>
<evidence type="ECO:0000256" key="2">
    <source>
        <dbReference type="ARBA" id="ARBA00022692"/>
    </source>
</evidence>
<keyword evidence="8" id="KW-1185">Reference proteome</keyword>
<dbReference type="Pfam" id="PF01098">
    <property type="entry name" value="FTSW_RODA_SPOVE"/>
    <property type="match status" value="1"/>
</dbReference>
<dbReference type="GO" id="GO:0015648">
    <property type="term" value="F:lipid-linked peptidoglycan transporter activity"/>
    <property type="evidence" value="ECO:0007669"/>
    <property type="project" value="TreeGrafter"/>
</dbReference>
<comment type="subcellular location">
    <subcellularLocation>
        <location evidence="1">Membrane</location>
        <topology evidence="1">Multi-pass membrane protein</topology>
    </subcellularLocation>
</comment>
<keyword evidence="2 6" id="KW-0812">Transmembrane</keyword>
<evidence type="ECO:0000256" key="6">
    <source>
        <dbReference type="SAM" id="Phobius"/>
    </source>
</evidence>
<dbReference type="RefSeq" id="WP_009350003.1">
    <property type="nucleotide sequence ID" value="NZ_GL638136.1"/>
</dbReference>
<dbReference type="STRING" id="749551.HMPREF9555_01344"/>
<comment type="caution">
    <text evidence="7">The sequence shown here is derived from an EMBL/GenBank/DDBJ whole genome shotgun (WGS) entry which is preliminary data.</text>
</comment>
<evidence type="ECO:0000256" key="5">
    <source>
        <dbReference type="ARBA" id="ARBA00023136"/>
    </source>
</evidence>
<dbReference type="AlphaFoldDB" id="E7N2X3"/>
<feature type="transmembrane region" description="Helical" evidence="6">
    <location>
        <begin position="124"/>
        <end position="145"/>
    </location>
</feature>
<dbReference type="GO" id="GO:0008360">
    <property type="term" value="P:regulation of cell shape"/>
    <property type="evidence" value="ECO:0007669"/>
    <property type="project" value="UniProtKB-KW"/>
</dbReference>
<sequence>MNAAMRFAPLGILLSALGILLLKAGAGVPDWSFDTARDLPYLPWLALLFALGAASYALAARLHLDPVPLSIAYVLLAVGLSEIARLRPELFAAQLRWASVGIVLWGAAVFAWKHWRRLLDYPYVLGLLTTGVLILPLLFGVSIGGNRNWLTFGAFSVQPSEFGKILLIFFLAAYLADHLAVLTLPARRVFFLHLPPVRFIAPLIALWGLSVLMFVIARDLGSALLFFGMAVIMTYMGTGRKSYVFLAGLFILLAAALSYVCFGHVRVRFDIWLHPWADPNGMSYQVVQSLFAVGTGGVWGTGFAEGHPNLIPEVHTDFVFAAIAEELGLVGAAFVLVNFALLFWRGSRIAMGLSRPQESLLAAGCAVSLLLQAFIITAGVTKLLPLTGITLPFISYGGSSMSASFILIGILTALSGENQEARTDG</sequence>
<dbReference type="EMBL" id="AECV01000023">
    <property type="protein sequence ID" value="EFW29534.1"/>
    <property type="molecule type" value="Genomic_DNA"/>
</dbReference>
<dbReference type="PANTHER" id="PTHR30474:SF3">
    <property type="entry name" value="PEPTIDOGLYCAN GLYCOSYLTRANSFERASE RODA"/>
    <property type="match status" value="1"/>
</dbReference>
<feature type="transmembrane region" description="Helical" evidence="6">
    <location>
        <begin position="196"/>
        <end position="214"/>
    </location>
</feature>
<keyword evidence="5 6" id="KW-0472">Membrane</keyword>
<protein>
    <submittedName>
        <fullName evidence="7">Cell cycle protein, FtsW/RodA/SpoVE family</fullName>
    </submittedName>
</protein>
<proteinExistence type="predicted"/>
<feature type="transmembrane region" description="Helical" evidence="6">
    <location>
        <begin position="42"/>
        <end position="60"/>
    </location>
</feature>
<dbReference type="HOGENOM" id="CLU_029243_3_0_9"/>
<reference evidence="7 8" key="1">
    <citation type="submission" date="2010-08" db="EMBL/GenBank/DDBJ databases">
        <authorList>
            <person name="Weinstock G."/>
            <person name="Sodergren E."/>
            <person name="Clifton S."/>
            <person name="Fulton L."/>
            <person name="Fulton B."/>
            <person name="Courtney L."/>
            <person name="Fronick C."/>
            <person name="Harrison M."/>
            <person name="Strong C."/>
            <person name="Farmer C."/>
            <person name="Delahaunty K."/>
            <person name="Markovic C."/>
            <person name="Hall O."/>
            <person name="Minx P."/>
            <person name="Tomlinson C."/>
            <person name="Mitreva M."/>
            <person name="Hou S."/>
            <person name="Chen J."/>
            <person name="Wollam A."/>
            <person name="Pepin K.H."/>
            <person name="Johnson M."/>
            <person name="Bhonagiri V."/>
            <person name="Zhang X."/>
            <person name="Suruliraj S."/>
            <person name="Warren W."/>
            <person name="Chinwalla A."/>
            <person name="Mardis E.R."/>
            <person name="Wilson R.K."/>
        </authorList>
    </citation>
    <scope>NUCLEOTIDE SEQUENCE [LARGE SCALE GENOMIC DNA]</scope>
    <source>
        <strain evidence="7 8">F0399</strain>
    </source>
</reference>
<keyword evidence="4 6" id="KW-1133">Transmembrane helix</keyword>
<keyword evidence="3" id="KW-0133">Cell shape</keyword>
<dbReference type="Proteomes" id="UP000004633">
    <property type="component" value="Unassembled WGS sequence"/>
</dbReference>
<dbReference type="GO" id="GO:0005886">
    <property type="term" value="C:plasma membrane"/>
    <property type="evidence" value="ECO:0007669"/>
    <property type="project" value="TreeGrafter"/>
</dbReference>
<evidence type="ECO:0000313" key="8">
    <source>
        <dbReference type="Proteomes" id="UP000004633"/>
    </source>
</evidence>
<name>E7N2X3_9FIRM</name>